<dbReference type="SUPFAM" id="SSF55729">
    <property type="entry name" value="Acyl-CoA N-acyltransferases (Nat)"/>
    <property type="match status" value="1"/>
</dbReference>
<dbReference type="InterPro" id="IPR016181">
    <property type="entry name" value="Acyl_CoA_acyltransferase"/>
</dbReference>
<comment type="caution">
    <text evidence="1">The sequence shown here is derived from an EMBL/GenBank/DDBJ whole genome shotgun (WGS) entry which is preliminary data.</text>
</comment>
<sequence length="198" mass="22624">MQVDLEMKALGTHPHITCNDPYTMFYMDKDQCDKLMKTDLKLPEGFTFADLEADRDAEMTTAQMPYAGNGDLEQARSRMRTMPSVGIKHDLTNQIISFEYCSGFGHITHQYTFPEFRGLGLGRLVELRLCQKVIQELGIAPVKQVSRCRPRVIAMSKGSPFWTAYKNAQGSDILGYFRAYRKHPQDVCNDRELRTTLS</sequence>
<keyword evidence="2" id="KW-1185">Reference proteome</keyword>
<evidence type="ECO:0008006" key="3">
    <source>
        <dbReference type="Google" id="ProtNLM"/>
    </source>
</evidence>
<organism evidence="1 2">
    <name type="scientific">Steinernema carpocapsae</name>
    <name type="common">Entomopathogenic nematode</name>
    <dbReference type="NCBI Taxonomy" id="34508"/>
    <lineage>
        <taxon>Eukaryota</taxon>
        <taxon>Metazoa</taxon>
        <taxon>Ecdysozoa</taxon>
        <taxon>Nematoda</taxon>
        <taxon>Chromadorea</taxon>
        <taxon>Rhabditida</taxon>
        <taxon>Tylenchina</taxon>
        <taxon>Panagrolaimomorpha</taxon>
        <taxon>Strongyloidoidea</taxon>
        <taxon>Steinernematidae</taxon>
        <taxon>Steinernema</taxon>
    </lineage>
</organism>
<evidence type="ECO:0000313" key="1">
    <source>
        <dbReference type="EMBL" id="TKR58665.1"/>
    </source>
</evidence>
<dbReference type="Proteomes" id="UP000298663">
    <property type="component" value="Unassembled WGS sequence"/>
</dbReference>
<reference evidence="1 2" key="1">
    <citation type="journal article" date="2015" name="Genome Biol.">
        <title>Comparative genomics of Steinernema reveals deeply conserved gene regulatory networks.</title>
        <authorList>
            <person name="Dillman A.R."/>
            <person name="Macchietto M."/>
            <person name="Porter C.F."/>
            <person name="Rogers A."/>
            <person name="Williams B."/>
            <person name="Antoshechkin I."/>
            <person name="Lee M.M."/>
            <person name="Goodwin Z."/>
            <person name="Lu X."/>
            <person name="Lewis E.E."/>
            <person name="Goodrich-Blair H."/>
            <person name="Stock S.P."/>
            <person name="Adams B.J."/>
            <person name="Sternberg P.W."/>
            <person name="Mortazavi A."/>
        </authorList>
    </citation>
    <scope>NUCLEOTIDE SEQUENCE [LARGE SCALE GENOMIC DNA]</scope>
    <source>
        <strain evidence="1 2">ALL</strain>
    </source>
</reference>
<gene>
    <name evidence="1" type="ORF">L596_030080</name>
</gene>
<dbReference type="PANTHER" id="PTHR20958">
    <property type="entry name" value="GLYCINE N-ACYLTRANSFERASE-LIKE PROTEIN"/>
    <property type="match status" value="1"/>
</dbReference>
<dbReference type="EMBL" id="AZBU02000013">
    <property type="protein sequence ID" value="TKR58665.1"/>
    <property type="molecule type" value="Genomic_DNA"/>
</dbReference>
<reference evidence="1 2" key="2">
    <citation type="journal article" date="2019" name="G3 (Bethesda)">
        <title>Hybrid Assembly of the Genome of the Entomopathogenic Nematode Steinernema carpocapsae Identifies the X-Chromosome.</title>
        <authorList>
            <person name="Serra L."/>
            <person name="Macchietto M."/>
            <person name="Macias-Munoz A."/>
            <person name="McGill C.J."/>
            <person name="Rodriguez I.M."/>
            <person name="Rodriguez B."/>
            <person name="Murad R."/>
            <person name="Mortazavi A."/>
        </authorList>
    </citation>
    <scope>NUCLEOTIDE SEQUENCE [LARGE SCALE GENOMIC DNA]</scope>
    <source>
        <strain evidence="1 2">ALL</strain>
    </source>
</reference>
<dbReference type="STRING" id="34508.A0A4V6XVK7"/>
<protein>
    <recommendedName>
        <fullName evidence="3">Glycine N-acyltransferase-like protein</fullName>
    </recommendedName>
</protein>
<name>A0A4V6XVK7_STECR</name>
<accession>A0A4V6XVK7</accession>
<dbReference type="InterPro" id="IPR053225">
    <property type="entry name" value="Acyl-CoA_N-acyltransferase"/>
</dbReference>
<dbReference type="PANTHER" id="PTHR20958:SF6">
    <property type="entry name" value="GLYCINE N-ACYLTRANSFERASE-LIKE PROTEIN"/>
    <property type="match status" value="1"/>
</dbReference>
<dbReference type="OrthoDB" id="61870at2759"/>
<proteinExistence type="predicted"/>
<dbReference type="Gene3D" id="3.40.630.30">
    <property type="match status" value="1"/>
</dbReference>
<evidence type="ECO:0000313" key="2">
    <source>
        <dbReference type="Proteomes" id="UP000298663"/>
    </source>
</evidence>
<dbReference type="AlphaFoldDB" id="A0A4V6XVK7"/>